<gene>
    <name evidence="3" type="ORF">Pcinc_007557</name>
</gene>
<dbReference type="SUPFAM" id="SSF50494">
    <property type="entry name" value="Trypsin-like serine proteases"/>
    <property type="match status" value="1"/>
</dbReference>
<dbReference type="InterPro" id="IPR043504">
    <property type="entry name" value="Peptidase_S1_PA_chymotrypsin"/>
</dbReference>
<dbReference type="AlphaFoldDB" id="A0AAE1L0F0"/>
<dbReference type="PROSITE" id="PS00135">
    <property type="entry name" value="TRYPSIN_SER"/>
    <property type="match status" value="1"/>
</dbReference>
<name>A0AAE1L0F0_PETCI</name>
<evidence type="ECO:0000256" key="1">
    <source>
        <dbReference type="ARBA" id="ARBA00023157"/>
    </source>
</evidence>
<dbReference type="InterPro" id="IPR033116">
    <property type="entry name" value="TRYPSIN_SER"/>
</dbReference>
<protein>
    <recommendedName>
        <fullName evidence="2">Peptidase S1 domain-containing protein</fullName>
    </recommendedName>
</protein>
<reference evidence="3" key="1">
    <citation type="submission" date="2023-10" db="EMBL/GenBank/DDBJ databases">
        <title>Genome assemblies of two species of porcelain crab, Petrolisthes cinctipes and Petrolisthes manimaculis (Anomura: Porcellanidae).</title>
        <authorList>
            <person name="Angst P."/>
        </authorList>
    </citation>
    <scope>NUCLEOTIDE SEQUENCE</scope>
    <source>
        <strain evidence="3">PB745_01</strain>
        <tissue evidence="3">Gill</tissue>
    </source>
</reference>
<evidence type="ECO:0000313" key="3">
    <source>
        <dbReference type="EMBL" id="KAK3888430.1"/>
    </source>
</evidence>
<dbReference type="InterPro" id="IPR009003">
    <property type="entry name" value="Peptidase_S1_PA"/>
</dbReference>
<dbReference type="GO" id="GO:0006508">
    <property type="term" value="P:proteolysis"/>
    <property type="evidence" value="ECO:0007669"/>
    <property type="project" value="InterPro"/>
</dbReference>
<dbReference type="Proteomes" id="UP001286313">
    <property type="component" value="Unassembled WGS sequence"/>
</dbReference>
<keyword evidence="4" id="KW-1185">Reference proteome</keyword>
<dbReference type="Pfam" id="PF00089">
    <property type="entry name" value="Trypsin"/>
    <property type="match status" value="1"/>
</dbReference>
<proteinExistence type="predicted"/>
<accession>A0AAE1L0F0</accession>
<organism evidence="3 4">
    <name type="scientific">Petrolisthes cinctipes</name>
    <name type="common">Flat porcelain crab</name>
    <dbReference type="NCBI Taxonomy" id="88211"/>
    <lineage>
        <taxon>Eukaryota</taxon>
        <taxon>Metazoa</taxon>
        <taxon>Ecdysozoa</taxon>
        <taxon>Arthropoda</taxon>
        <taxon>Crustacea</taxon>
        <taxon>Multicrustacea</taxon>
        <taxon>Malacostraca</taxon>
        <taxon>Eumalacostraca</taxon>
        <taxon>Eucarida</taxon>
        <taxon>Decapoda</taxon>
        <taxon>Pleocyemata</taxon>
        <taxon>Anomura</taxon>
        <taxon>Galatheoidea</taxon>
        <taxon>Porcellanidae</taxon>
        <taxon>Petrolisthes</taxon>
    </lineage>
</organism>
<dbReference type="Gene3D" id="2.40.10.10">
    <property type="entry name" value="Trypsin-like serine proteases"/>
    <property type="match status" value="1"/>
</dbReference>
<dbReference type="EMBL" id="JAWQEG010000555">
    <property type="protein sequence ID" value="KAK3888430.1"/>
    <property type="molecule type" value="Genomic_DNA"/>
</dbReference>
<sequence length="109" mass="11722">MKASYIAQFQLAPVPQEASVNVLPDVMCLSAVFTSSMVCIGVAGRPVNICQGDSGGPLSCPRKEDGRRTVYGLASFGNVCMVSESNDVFTRVSKFLPWILKTIRISMSS</sequence>
<dbReference type="PROSITE" id="PS50240">
    <property type="entry name" value="TRYPSIN_DOM"/>
    <property type="match status" value="1"/>
</dbReference>
<evidence type="ECO:0000259" key="2">
    <source>
        <dbReference type="PROSITE" id="PS50240"/>
    </source>
</evidence>
<keyword evidence="1" id="KW-1015">Disulfide bond</keyword>
<dbReference type="GO" id="GO:0004252">
    <property type="term" value="F:serine-type endopeptidase activity"/>
    <property type="evidence" value="ECO:0007669"/>
    <property type="project" value="InterPro"/>
</dbReference>
<dbReference type="PANTHER" id="PTHR24252:SF7">
    <property type="entry name" value="HYALIN"/>
    <property type="match status" value="1"/>
</dbReference>
<evidence type="ECO:0000313" key="4">
    <source>
        <dbReference type="Proteomes" id="UP001286313"/>
    </source>
</evidence>
<comment type="caution">
    <text evidence="3">The sequence shown here is derived from an EMBL/GenBank/DDBJ whole genome shotgun (WGS) entry which is preliminary data.</text>
</comment>
<dbReference type="InterPro" id="IPR001254">
    <property type="entry name" value="Trypsin_dom"/>
</dbReference>
<dbReference type="PANTHER" id="PTHR24252">
    <property type="entry name" value="ACROSIN-RELATED"/>
    <property type="match status" value="1"/>
</dbReference>
<feature type="domain" description="Peptidase S1" evidence="2">
    <location>
        <begin position="1"/>
        <end position="104"/>
    </location>
</feature>